<keyword evidence="3" id="KW-1185">Reference proteome</keyword>
<dbReference type="Proteomes" id="UP000585474">
    <property type="component" value="Unassembled WGS sequence"/>
</dbReference>
<name>A0A7J0DRB4_9ERIC</name>
<feature type="region of interest" description="Disordered" evidence="1">
    <location>
        <begin position="87"/>
        <end position="106"/>
    </location>
</feature>
<gene>
    <name evidence="2" type="ORF">Acr_00g0069960</name>
</gene>
<comment type="caution">
    <text evidence="2">The sequence shown here is derived from an EMBL/GenBank/DDBJ whole genome shotgun (WGS) entry which is preliminary data.</text>
</comment>
<sequence>MPENTYSLANLVILIGKGCSIITIKKGISFSSIEDKGDEGDKEEEGDEGISHRVMDIENLEIPPSIQWQDEETRHGENQIRDEFPMEGEAPMHGAYPSQEGTSPQGGPPAWFLEYFGELKESMVRIEQCLDEIIQTQQRHEQYLDTLGDIYHEQGQQINRLGDLYEK</sequence>
<accession>A0A7J0DRB4</accession>
<proteinExistence type="predicted"/>
<evidence type="ECO:0000313" key="2">
    <source>
        <dbReference type="EMBL" id="GFS40707.1"/>
    </source>
</evidence>
<dbReference type="EMBL" id="BJWL01000358">
    <property type="protein sequence ID" value="GFS40707.1"/>
    <property type="molecule type" value="Genomic_DNA"/>
</dbReference>
<reference evidence="3" key="1">
    <citation type="submission" date="2019-07" db="EMBL/GenBank/DDBJ databases">
        <title>De Novo Assembly of kiwifruit Actinidia rufa.</title>
        <authorList>
            <person name="Sugita-Konishi S."/>
            <person name="Sato K."/>
            <person name="Mori E."/>
            <person name="Abe Y."/>
            <person name="Kisaki G."/>
            <person name="Hamano K."/>
            <person name="Suezawa K."/>
            <person name="Otani M."/>
            <person name="Fukuda T."/>
            <person name="Manabe T."/>
            <person name="Gomi K."/>
            <person name="Tabuchi M."/>
            <person name="Akimitsu K."/>
            <person name="Kataoka I."/>
        </authorList>
    </citation>
    <scope>NUCLEOTIDE SEQUENCE [LARGE SCALE GENOMIC DNA]</scope>
    <source>
        <strain evidence="3">cv. Fuchu</strain>
    </source>
</reference>
<dbReference type="AlphaFoldDB" id="A0A7J0DRB4"/>
<organism evidence="2 3">
    <name type="scientific">Actinidia rufa</name>
    <dbReference type="NCBI Taxonomy" id="165716"/>
    <lineage>
        <taxon>Eukaryota</taxon>
        <taxon>Viridiplantae</taxon>
        <taxon>Streptophyta</taxon>
        <taxon>Embryophyta</taxon>
        <taxon>Tracheophyta</taxon>
        <taxon>Spermatophyta</taxon>
        <taxon>Magnoliopsida</taxon>
        <taxon>eudicotyledons</taxon>
        <taxon>Gunneridae</taxon>
        <taxon>Pentapetalae</taxon>
        <taxon>asterids</taxon>
        <taxon>Ericales</taxon>
        <taxon>Actinidiaceae</taxon>
        <taxon>Actinidia</taxon>
    </lineage>
</organism>
<protein>
    <submittedName>
        <fullName evidence="2">Uncharacterized protein</fullName>
    </submittedName>
</protein>
<evidence type="ECO:0000256" key="1">
    <source>
        <dbReference type="SAM" id="MobiDB-lite"/>
    </source>
</evidence>
<evidence type="ECO:0000313" key="3">
    <source>
        <dbReference type="Proteomes" id="UP000585474"/>
    </source>
</evidence>